<evidence type="ECO:0000313" key="2">
    <source>
        <dbReference type="EMBL" id="KAB2335523.1"/>
    </source>
</evidence>
<evidence type="ECO:0000313" key="3">
    <source>
        <dbReference type="Proteomes" id="UP000441354"/>
    </source>
</evidence>
<sequence>MKTSTILKWITGGFEAALGIPILGGLFILSTAWTPLFVMLVLHIVTLVFSSNEGEKKHGSILGIVTSVVGLIPVVGMVMHIITAILLMIDAAKSNKKAEIEEF</sequence>
<feature type="transmembrane region" description="Helical" evidence="1">
    <location>
        <begin position="20"/>
        <end position="49"/>
    </location>
</feature>
<keyword evidence="1" id="KW-1133">Transmembrane helix</keyword>
<proteinExistence type="predicted"/>
<accession>A0A7V7RQ57</accession>
<keyword evidence="3" id="KW-1185">Reference proteome</keyword>
<dbReference type="Proteomes" id="UP000441354">
    <property type="component" value="Unassembled WGS sequence"/>
</dbReference>
<name>A0A7V7RQ57_9BACI</name>
<comment type="caution">
    <text evidence="2">The sequence shown here is derived from an EMBL/GenBank/DDBJ whole genome shotgun (WGS) entry which is preliminary data.</text>
</comment>
<reference evidence="2 3" key="1">
    <citation type="journal article" date="2014" name="Arch. Microbiol.">
        <title>Bacillus mesophilum sp. nov., strain IITR-54T, a novel 4-chlorobiphenyl dechlorinating bacterium.</title>
        <authorList>
            <person name="Manickam N."/>
            <person name="Singh N.K."/>
            <person name="Bajaj A."/>
            <person name="Kumar R.M."/>
            <person name="Kaur G."/>
            <person name="Kaur N."/>
            <person name="Bala M."/>
            <person name="Kumar A."/>
            <person name="Mayilraj S."/>
        </authorList>
    </citation>
    <scope>NUCLEOTIDE SEQUENCE [LARGE SCALE GENOMIC DNA]</scope>
    <source>
        <strain evidence="2 3">IITR-54</strain>
    </source>
</reference>
<dbReference type="AlphaFoldDB" id="A0A7V7RQ57"/>
<dbReference type="EMBL" id="WBOT01000001">
    <property type="protein sequence ID" value="KAB2335523.1"/>
    <property type="molecule type" value="Genomic_DNA"/>
</dbReference>
<organism evidence="2 3">
    <name type="scientific">Bacillus mesophilum</name>
    <dbReference type="NCBI Taxonomy" id="1071718"/>
    <lineage>
        <taxon>Bacteria</taxon>
        <taxon>Bacillati</taxon>
        <taxon>Bacillota</taxon>
        <taxon>Bacilli</taxon>
        <taxon>Bacillales</taxon>
        <taxon>Bacillaceae</taxon>
        <taxon>Bacillus</taxon>
    </lineage>
</organism>
<protein>
    <submittedName>
        <fullName evidence="2">Uncharacterized protein</fullName>
    </submittedName>
</protein>
<gene>
    <name evidence="2" type="ORF">F7732_02815</name>
</gene>
<keyword evidence="1" id="KW-0472">Membrane</keyword>
<dbReference type="RefSeq" id="WP_151572148.1">
    <property type="nucleotide sequence ID" value="NZ_WBOT01000001.1"/>
</dbReference>
<feature type="transmembrane region" description="Helical" evidence="1">
    <location>
        <begin position="61"/>
        <end position="89"/>
    </location>
</feature>
<dbReference type="OrthoDB" id="1925744at2"/>
<evidence type="ECO:0000256" key="1">
    <source>
        <dbReference type="SAM" id="Phobius"/>
    </source>
</evidence>
<keyword evidence="1" id="KW-0812">Transmembrane</keyword>